<gene>
    <name evidence="1" type="ORF">F0L74_09925</name>
</gene>
<reference evidence="1 2" key="2">
    <citation type="submission" date="2019-09" db="EMBL/GenBank/DDBJ databases">
        <authorList>
            <person name="Jin C."/>
        </authorList>
    </citation>
    <scope>NUCLEOTIDE SEQUENCE [LARGE SCALE GENOMIC DNA]</scope>
    <source>
        <strain evidence="1 2">BN140078</strain>
    </source>
</reference>
<sequence>MSEYKVGGKVIAIQDHSCGRFKKGKVYPILGLKSAPCCQMPLIDIGIPQTRSGMECTACGGFYGDNDQNMWFQRKAFVPLDQIESPQVTYTKIIEQLPVGAN</sequence>
<evidence type="ECO:0000313" key="2">
    <source>
        <dbReference type="Proteomes" id="UP000324611"/>
    </source>
</evidence>
<proteinExistence type="predicted"/>
<dbReference type="Proteomes" id="UP000324611">
    <property type="component" value="Unassembled WGS sequence"/>
</dbReference>
<organism evidence="1 2">
    <name type="scientific">Chitinophaga agrisoli</name>
    <dbReference type="NCBI Taxonomy" id="2607653"/>
    <lineage>
        <taxon>Bacteria</taxon>
        <taxon>Pseudomonadati</taxon>
        <taxon>Bacteroidota</taxon>
        <taxon>Chitinophagia</taxon>
        <taxon>Chitinophagales</taxon>
        <taxon>Chitinophagaceae</taxon>
        <taxon>Chitinophaga</taxon>
    </lineage>
</organism>
<dbReference type="RefSeq" id="WP_149837713.1">
    <property type="nucleotide sequence ID" value="NZ_VUOC01000002.1"/>
</dbReference>
<dbReference type="AlphaFoldDB" id="A0A5B2VX46"/>
<dbReference type="EMBL" id="VUOC01000002">
    <property type="protein sequence ID" value="KAA2242837.1"/>
    <property type="molecule type" value="Genomic_DNA"/>
</dbReference>
<comment type="caution">
    <text evidence="1">The sequence shown here is derived from an EMBL/GenBank/DDBJ whole genome shotgun (WGS) entry which is preliminary data.</text>
</comment>
<evidence type="ECO:0000313" key="1">
    <source>
        <dbReference type="EMBL" id="KAA2242837.1"/>
    </source>
</evidence>
<protein>
    <submittedName>
        <fullName evidence="1">Uncharacterized protein</fullName>
    </submittedName>
</protein>
<name>A0A5B2VX46_9BACT</name>
<keyword evidence="2" id="KW-1185">Reference proteome</keyword>
<accession>A0A5B2VX46</accession>
<reference evidence="1 2" key="1">
    <citation type="submission" date="2019-09" db="EMBL/GenBank/DDBJ databases">
        <title>Chitinophaga ginsengihumi sp. nov., isolated from soil of ginseng rhizosphere.</title>
        <authorList>
            <person name="Lee J."/>
        </authorList>
    </citation>
    <scope>NUCLEOTIDE SEQUENCE [LARGE SCALE GENOMIC DNA]</scope>
    <source>
        <strain evidence="1 2">BN140078</strain>
    </source>
</reference>